<feature type="region of interest" description="Disordered" evidence="10">
    <location>
        <begin position="1"/>
        <end position="133"/>
    </location>
</feature>
<dbReference type="Pfam" id="PF02178">
    <property type="entry name" value="AT_hook"/>
    <property type="match status" value="2"/>
</dbReference>
<keyword evidence="6" id="KW-0805">Transcription regulation</keyword>
<dbReference type="GO" id="GO:0006355">
    <property type="term" value="P:regulation of DNA-templated transcription"/>
    <property type="evidence" value="ECO:0007669"/>
    <property type="project" value="InterPro"/>
</dbReference>
<dbReference type="GO" id="GO:0003677">
    <property type="term" value="F:DNA binding"/>
    <property type="evidence" value="ECO:0007669"/>
    <property type="project" value="UniProtKB-KW"/>
</dbReference>
<dbReference type="OrthoDB" id="9946651at2759"/>
<dbReference type="InterPro" id="IPR000116">
    <property type="entry name" value="HMGA"/>
</dbReference>
<evidence type="ECO:0000256" key="6">
    <source>
        <dbReference type="ARBA" id="ARBA00023015"/>
    </source>
</evidence>
<evidence type="ECO:0000256" key="3">
    <source>
        <dbReference type="ARBA" id="ARBA00022553"/>
    </source>
</evidence>
<dbReference type="PANTHER" id="PTHR23341">
    <property type="entry name" value="HIGH MOBILITY GROUP PROTEINS HMG-A AND C"/>
    <property type="match status" value="1"/>
</dbReference>
<dbReference type="GO" id="GO:0003712">
    <property type="term" value="F:transcription coregulator activity"/>
    <property type="evidence" value="ECO:0007669"/>
    <property type="project" value="TreeGrafter"/>
</dbReference>
<feature type="compositionally biased region" description="Polar residues" evidence="10">
    <location>
        <begin position="91"/>
        <end position="101"/>
    </location>
</feature>
<comment type="similarity">
    <text evidence="2">Belongs to the HMGA family.</text>
</comment>
<feature type="compositionally biased region" description="Low complexity" evidence="10">
    <location>
        <begin position="117"/>
        <end position="127"/>
    </location>
</feature>
<evidence type="ECO:0000256" key="7">
    <source>
        <dbReference type="ARBA" id="ARBA00023125"/>
    </source>
</evidence>
<protein>
    <recommendedName>
        <fullName evidence="13">High mobility group protein HMGI-C</fullName>
    </recommendedName>
</protein>
<keyword evidence="12" id="KW-1185">Reference proteome</keyword>
<dbReference type="GO" id="GO:0000785">
    <property type="term" value="C:chromatin"/>
    <property type="evidence" value="ECO:0007669"/>
    <property type="project" value="InterPro"/>
</dbReference>
<proteinExistence type="inferred from homology"/>
<dbReference type="EMBL" id="JAHDVG010000486">
    <property type="protein sequence ID" value="KAH1168347.1"/>
    <property type="molecule type" value="Genomic_DNA"/>
</dbReference>
<organism evidence="11 12">
    <name type="scientific">Mauremys mutica</name>
    <name type="common">yellowpond turtle</name>
    <dbReference type="NCBI Taxonomy" id="74926"/>
    <lineage>
        <taxon>Eukaryota</taxon>
        <taxon>Metazoa</taxon>
        <taxon>Chordata</taxon>
        <taxon>Craniata</taxon>
        <taxon>Vertebrata</taxon>
        <taxon>Euteleostomi</taxon>
        <taxon>Archelosauria</taxon>
        <taxon>Testudinata</taxon>
        <taxon>Testudines</taxon>
        <taxon>Cryptodira</taxon>
        <taxon>Durocryptodira</taxon>
        <taxon>Testudinoidea</taxon>
        <taxon>Geoemydidae</taxon>
        <taxon>Geoemydinae</taxon>
        <taxon>Mauremys</taxon>
    </lineage>
</organism>
<keyword evidence="3" id="KW-0597">Phosphoprotein</keyword>
<evidence type="ECO:0000256" key="5">
    <source>
        <dbReference type="ARBA" id="ARBA00022990"/>
    </source>
</evidence>
<evidence type="ECO:0000256" key="8">
    <source>
        <dbReference type="ARBA" id="ARBA00023163"/>
    </source>
</evidence>
<gene>
    <name evidence="11" type="ORF">KIL84_003830</name>
</gene>
<evidence type="ECO:0000313" key="11">
    <source>
        <dbReference type="EMBL" id="KAH1168347.1"/>
    </source>
</evidence>
<dbReference type="GO" id="GO:0005634">
    <property type="term" value="C:nucleus"/>
    <property type="evidence" value="ECO:0007669"/>
    <property type="project" value="UniProtKB-SubCell"/>
</dbReference>
<dbReference type="InterPro" id="IPR017956">
    <property type="entry name" value="AT_hook_DNA-bd_motif"/>
</dbReference>
<evidence type="ECO:0000256" key="10">
    <source>
        <dbReference type="SAM" id="MobiDB-lite"/>
    </source>
</evidence>
<evidence type="ECO:0000256" key="9">
    <source>
        <dbReference type="ARBA" id="ARBA00023242"/>
    </source>
</evidence>
<comment type="subcellular location">
    <subcellularLocation>
        <location evidence="1">Nucleus</location>
    </subcellularLocation>
</comment>
<dbReference type="SMART" id="SM00384">
    <property type="entry name" value="AT_hook"/>
    <property type="match status" value="3"/>
</dbReference>
<dbReference type="AlphaFoldDB" id="A0A9D3WWI5"/>
<feature type="compositionally biased region" description="Basic residues" evidence="10">
    <location>
        <begin position="40"/>
        <end position="53"/>
    </location>
</feature>
<evidence type="ECO:0008006" key="13">
    <source>
        <dbReference type="Google" id="ProtNLM"/>
    </source>
</evidence>
<sequence length="133" mass="14519">MSSNEKQIDPDSSPLPEPPKRKRGRPKKQPQELLGPLPLKKPRGRPKGSKKRSASGGQTVESSAEKRPRGRPRKWPQLLIQEKEIQEGYLQESSDLNSMSPPATGGAPGKDSHRTGRTTGLRRSLSTAPAAPQ</sequence>
<keyword evidence="7" id="KW-0238">DNA-binding</keyword>
<dbReference type="PRINTS" id="PR00929">
    <property type="entry name" value="ATHOOK"/>
</dbReference>
<comment type="caution">
    <text evidence="11">The sequence shown here is derived from an EMBL/GenBank/DDBJ whole genome shotgun (WGS) entry which is preliminary data.</text>
</comment>
<name>A0A9D3WWI5_9SAUR</name>
<accession>A0A9D3WWI5</accession>
<evidence type="ECO:0000313" key="12">
    <source>
        <dbReference type="Proteomes" id="UP000827986"/>
    </source>
</evidence>
<dbReference type="Proteomes" id="UP000827986">
    <property type="component" value="Unassembled WGS sequence"/>
</dbReference>
<keyword evidence="5" id="KW-0007">Acetylation</keyword>
<evidence type="ECO:0000256" key="2">
    <source>
        <dbReference type="ARBA" id="ARBA00010812"/>
    </source>
</evidence>
<keyword evidence="8" id="KW-0804">Transcription</keyword>
<dbReference type="PRINTS" id="PR00930">
    <property type="entry name" value="HIGHMOBLTYIY"/>
</dbReference>
<evidence type="ECO:0000256" key="1">
    <source>
        <dbReference type="ARBA" id="ARBA00004123"/>
    </source>
</evidence>
<keyword evidence="9" id="KW-0539">Nucleus</keyword>
<reference evidence="11" key="1">
    <citation type="submission" date="2021-09" db="EMBL/GenBank/DDBJ databases">
        <title>The genome of Mauremys mutica provides insights into the evolution of semi-aquatic lifestyle.</title>
        <authorList>
            <person name="Gong S."/>
            <person name="Gao Y."/>
        </authorList>
    </citation>
    <scope>NUCLEOTIDE SEQUENCE</scope>
    <source>
        <strain evidence="11">MM-2020</strain>
        <tissue evidence="11">Muscle</tissue>
    </source>
</reference>
<dbReference type="InterPro" id="IPR000637">
    <property type="entry name" value="HMGI/Y_DNA-bd_CS"/>
</dbReference>
<dbReference type="GO" id="GO:0010557">
    <property type="term" value="P:positive regulation of macromolecule biosynthetic process"/>
    <property type="evidence" value="ECO:0007669"/>
    <property type="project" value="UniProtKB-ARBA"/>
</dbReference>
<dbReference type="PROSITE" id="PS00354">
    <property type="entry name" value="HMGI_Y"/>
    <property type="match status" value="1"/>
</dbReference>
<evidence type="ECO:0000256" key="4">
    <source>
        <dbReference type="ARBA" id="ARBA00022737"/>
    </source>
</evidence>
<keyword evidence="4" id="KW-0677">Repeat</keyword>
<dbReference type="PANTHER" id="PTHR23341:SF2">
    <property type="entry name" value="HIGH MOBILITY GROUP PROTEIN HMG-12"/>
    <property type="match status" value="1"/>
</dbReference>